<dbReference type="AlphaFoldDB" id="A0A9Q0P166"/>
<evidence type="ECO:0000256" key="2">
    <source>
        <dbReference type="ARBA" id="ARBA00023159"/>
    </source>
</evidence>
<keyword evidence="3" id="KW-0804">Transcription</keyword>
<evidence type="ECO:0000256" key="4">
    <source>
        <dbReference type="SAM" id="MobiDB-lite"/>
    </source>
</evidence>
<evidence type="ECO:0000313" key="6">
    <source>
        <dbReference type="EMBL" id="KAJ6679674.1"/>
    </source>
</evidence>
<dbReference type="OrthoDB" id="690068at2759"/>
<dbReference type="Proteomes" id="UP001151532">
    <property type="component" value="Chromosome 14"/>
</dbReference>
<keyword evidence="7" id="KW-1185">Reference proteome</keyword>
<dbReference type="InterPro" id="IPR025610">
    <property type="entry name" value="MYC/MYB_N"/>
</dbReference>
<dbReference type="PANTHER" id="PTHR46266:SF1">
    <property type="entry name" value="TRANSCRIPTION FACTOR MYC1"/>
    <property type="match status" value="1"/>
</dbReference>
<evidence type="ECO:0000256" key="1">
    <source>
        <dbReference type="ARBA" id="ARBA00023015"/>
    </source>
</evidence>
<keyword evidence="1" id="KW-0805">Transcription regulation</keyword>
<dbReference type="Pfam" id="PF14215">
    <property type="entry name" value="bHLH-MYC_N"/>
    <property type="match status" value="1"/>
</dbReference>
<evidence type="ECO:0000256" key="3">
    <source>
        <dbReference type="ARBA" id="ARBA00023163"/>
    </source>
</evidence>
<sequence>MLAYNIQHPQPNSHLLCFCSDIAWLVISILQTVVCFPYLEGVIELGVTELVTEDPSLIQHIKASLLDFSKPVCSEKSSSAAHNKDDDKDPNGYQDQP</sequence>
<proteinExistence type="predicted"/>
<protein>
    <submittedName>
        <fullName evidence="6">TRANSCRIPTION FACTOR TT8</fullName>
    </submittedName>
</protein>
<dbReference type="EMBL" id="JAPFFK010000020">
    <property type="protein sequence ID" value="KAJ6679674.1"/>
    <property type="molecule type" value="Genomic_DNA"/>
</dbReference>
<keyword evidence="2" id="KW-0010">Activator</keyword>
<dbReference type="PANTHER" id="PTHR46266">
    <property type="entry name" value="TRANSCRIPTION FACTOR TT8"/>
    <property type="match status" value="1"/>
</dbReference>
<accession>A0A9Q0P166</accession>
<gene>
    <name evidence="6" type="ORF">OIU79_019418</name>
</gene>
<reference evidence="6" key="1">
    <citation type="submission" date="2022-11" db="EMBL/GenBank/DDBJ databases">
        <authorList>
            <person name="Hyden B.L."/>
            <person name="Feng K."/>
            <person name="Yates T."/>
            <person name="Jawdy S."/>
            <person name="Smart L.B."/>
            <person name="Muchero W."/>
        </authorList>
    </citation>
    <scope>NUCLEOTIDE SEQUENCE</scope>
    <source>
        <tissue evidence="6">Shoot tip</tissue>
    </source>
</reference>
<feature type="region of interest" description="Disordered" evidence="4">
    <location>
        <begin position="76"/>
        <end position="97"/>
    </location>
</feature>
<reference evidence="6" key="2">
    <citation type="journal article" date="2023" name="Int. J. Mol. Sci.">
        <title>De Novo Assembly and Annotation of 11 Diverse Shrub Willow (Salix) Genomes Reveals Novel Gene Organization in Sex-Linked Regions.</title>
        <authorList>
            <person name="Hyden B."/>
            <person name="Feng K."/>
            <person name="Yates T.B."/>
            <person name="Jawdy S."/>
            <person name="Cereghino C."/>
            <person name="Smart L.B."/>
            <person name="Muchero W."/>
        </authorList>
    </citation>
    <scope>NUCLEOTIDE SEQUENCE</scope>
    <source>
        <tissue evidence="6">Shoot tip</tissue>
    </source>
</reference>
<name>A0A9Q0P166_SALPP</name>
<evidence type="ECO:0000259" key="5">
    <source>
        <dbReference type="Pfam" id="PF14215"/>
    </source>
</evidence>
<evidence type="ECO:0000313" key="7">
    <source>
        <dbReference type="Proteomes" id="UP001151532"/>
    </source>
</evidence>
<feature type="domain" description="Transcription factor MYC/MYB N-terminal" evidence="5">
    <location>
        <begin position="28"/>
        <end position="63"/>
    </location>
</feature>
<comment type="caution">
    <text evidence="6">The sequence shown here is derived from an EMBL/GenBank/DDBJ whole genome shotgun (WGS) entry which is preliminary data.</text>
</comment>
<organism evidence="6 7">
    <name type="scientific">Salix purpurea</name>
    <name type="common">Purple osier willow</name>
    <dbReference type="NCBI Taxonomy" id="77065"/>
    <lineage>
        <taxon>Eukaryota</taxon>
        <taxon>Viridiplantae</taxon>
        <taxon>Streptophyta</taxon>
        <taxon>Embryophyta</taxon>
        <taxon>Tracheophyta</taxon>
        <taxon>Spermatophyta</taxon>
        <taxon>Magnoliopsida</taxon>
        <taxon>eudicotyledons</taxon>
        <taxon>Gunneridae</taxon>
        <taxon>Pentapetalae</taxon>
        <taxon>rosids</taxon>
        <taxon>fabids</taxon>
        <taxon>Malpighiales</taxon>
        <taxon>Salicaceae</taxon>
        <taxon>Saliceae</taxon>
        <taxon>Salix</taxon>
    </lineage>
</organism>